<protein>
    <submittedName>
        <fullName evidence="1">Uncharacterized protein</fullName>
    </submittedName>
</protein>
<dbReference type="Proteomes" id="UP000034774">
    <property type="component" value="Unassembled WGS sequence"/>
</dbReference>
<gene>
    <name evidence="1" type="ORF">UT17_C0003G0232</name>
</gene>
<dbReference type="STRING" id="1618572.UT17_C0003G0232"/>
<evidence type="ECO:0000313" key="1">
    <source>
        <dbReference type="EMBL" id="KKQ92209.1"/>
    </source>
</evidence>
<organism evidence="1 2">
    <name type="scientific">Candidatus Woesebacteria bacterium GW2011_GWB1_39_10</name>
    <dbReference type="NCBI Taxonomy" id="1618572"/>
    <lineage>
        <taxon>Bacteria</taxon>
        <taxon>Candidatus Woeseibacteriota</taxon>
    </lineage>
</organism>
<name>A0A0G0P289_9BACT</name>
<accession>A0A0G0P289</accession>
<dbReference type="AlphaFoldDB" id="A0A0G0P289"/>
<evidence type="ECO:0000313" key="2">
    <source>
        <dbReference type="Proteomes" id="UP000034774"/>
    </source>
</evidence>
<proteinExistence type="predicted"/>
<reference evidence="1 2" key="1">
    <citation type="journal article" date="2015" name="Nature">
        <title>rRNA introns, odd ribosomes, and small enigmatic genomes across a large radiation of phyla.</title>
        <authorList>
            <person name="Brown C.T."/>
            <person name="Hug L.A."/>
            <person name="Thomas B.C."/>
            <person name="Sharon I."/>
            <person name="Castelle C.J."/>
            <person name="Singh A."/>
            <person name="Wilkins M.J."/>
            <person name="Williams K.H."/>
            <person name="Banfield J.F."/>
        </authorList>
    </citation>
    <scope>NUCLEOTIDE SEQUENCE [LARGE SCALE GENOMIC DNA]</scope>
</reference>
<sequence>MKERLPELQLKFIDKGRPTFDKVQVKLDNLHRLKQEIDDDMSLLCDSVELNIKFDEPVRIIPISDTHLFAVQTDTTKANELLGKLRELNTFGIIMGDFIEGANPKIVDHINNVEIGFTQQVIAAKKIIEPFVKTGKIICMVGTFTGHEGWGDTTLGLDVVQLIAHGFSQPDGTDLKVLYNGGKLIIHLNNGVTYSQLIYHAPGGGGSDEINPLGAQRNRLWEHISHRGPTDGAGGGDWHHRAGVSKETVFDLKDGKERSHLLFSNGTSKGNDPNRPDTFLTKMAKGPTLAPGVQLILNQPARQKNDGRNGEYAWLSYGFNKGEILYEAAKLLDKTEKQKKTGELIEEIIDRSRKPKAEFDRKSSRTKIKDNQFDTPMFENFKWKFEDSGSIPRMVFLLAGARYSSTSFEKRDKEKLFEIVKQIESNPFQYGLVMRHFIDPDVAKMYSRDYVLDRMINDLSPIVNKDRLLGFMMSSSLLDDRWKKDVLGNVIKIKDSRGKIHFERERKSRLYPGTYIYRAFSKKVPLYLNQSLMYLDFGKASYEFLLMDHLANSGSEFDPFRGLVQARRKALLRSDVVAGGHMLGGGFMTTPDADYVAPGWFSEYDSGGKSNKKRAPLGGQAVILFPDQKLVIPTSTLLESVDTHEALILLKGLRKEEKEKIMSKKVR</sequence>
<comment type="caution">
    <text evidence="1">The sequence shown here is derived from an EMBL/GenBank/DDBJ whole genome shotgun (WGS) entry which is preliminary data.</text>
</comment>
<dbReference type="EMBL" id="LBVU01000003">
    <property type="protein sequence ID" value="KKQ92209.1"/>
    <property type="molecule type" value="Genomic_DNA"/>
</dbReference>